<evidence type="ECO:0000313" key="15">
    <source>
        <dbReference type="EMBL" id="AXB48228.1"/>
    </source>
</evidence>
<dbReference type="SMART" id="SM00304">
    <property type="entry name" value="HAMP"/>
    <property type="match status" value="1"/>
</dbReference>
<dbReference type="KEGG" id="aab:A4R43_02615"/>
<proteinExistence type="predicted"/>
<accession>A0A344LJK4</accession>
<evidence type="ECO:0000256" key="2">
    <source>
        <dbReference type="ARBA" id="ARBA00004236"/>
    </source>
</evidence>
<evidence type="ECO:0000256" key="4">
    <source>
        <dbReference type="ARBA" id="ARBA00022553"/>
    </source>
</evidence>
<dbReference type="PANTHER" id="PTHR45436:SF5">
    <property type="entry name" value="SENSOR HISTIDINE KINASE TRCS"/>
    <property type="match status" value="1"/>
</dbReference>
<evidence type="ECO:0000256" key="12">
    <source>
        <dbReference type="SAM" id="Phobius"/>
    </source>
</evidence>
<evidence type="ECO:0000256" key="9">
    <source>
        <dbReference type="ARBA" id="ARBA00023012"/>
    </source>
</evidence>
<comment type="catalytic activity">
    <reaction evidence="1">
        <text>ATP + protein L-histidine = ADP + protein N-phospho-L-histidine.</text>
        <dbReference type="EC" id="2.7.13.3"/>
    </reaction>
</comment>
<keyword evidence="9" id="KW-0902">Two-component regulatory system</keyword>
<feature type="transmembrane region" description="Helical" evidence="12">
    <location>
        <begin position="12"/>
        <end position="35"/>
    </location>
</feature>
<dbReference type="InterPro" id="IPR036097">
    <property type="entry name" value="HisK_dim/P_sf"/>
</dbReference>
<keyword evidence="8 12" id="KW-1133">Transmembrane helix</keyword>
<dbReference type="InterPro" id="IPR036890">
    <property type="entry name" value="HATPase_C_sf"/>
</dbReference>
<evidence type="ECO:0000256" key="5">
    <source>
        <dbReference type="ARBA" id="ARBA00022679"/>
    </source>
</evidence>
<evidence type="ECO:0000256" key="6">
    <source>
        <dbReference type="ARBA" id="ARBA00022692"/>
    </source>
</evidence>
<gene>
    <name evidence="15" type="ORF">A4R43_02615</name>
</gene>
<dbReference type="PANTHER" id="PTHR45436">
    <property type="entry name" value="SENSOR HISTIDINE KINASE YKOH"/>
    <property type="match status" value="1"/>
</dbReference>
<keyword evidence="6 12" id="KW-0812">Transmembrane</keyword>
<dbReference type="SMART" id="SM00388">
    <property type="entry name" value="HisKA"/>
    <property type="match status" value="1"/>
</dbReference>
<keyword evidence="5" id="KW-0808">Transferase</keyword>
<dbReference type="Pfam" id="PF00672">
    <property type="entry name" value="HAMP"/>
    <property type="match status" value="1"/>
</dbReference>
<comment type="subcellular location">
    <subcellularLocation>
        <location evidence="2">Cell membrane</location>
    </subcellularLocation>
</comment>
<dbReference type="InterPro" id="IPR004358">
    <property type="entry name" value="Sig_transdc_His_kin-like_C"/>
</dbReference>
<dbReference type="InterPro" id="IPR050428">
    <property type="entry name" value="TCS_sensor_his_kinase"/>
</dbReference>
<organism evidence="15 16">
    <name type="scientific">Amycolatopsis albispora</name>
    <dbReference type="NCBI Taxonomy" id="1804986"/>
    <lineage>
        <taxon>Bacteria</taxon>
        <taxon>Bacillati</taxon>
        <taxon>Actinomycetota</taxon>
        <taxon>Actinomycetes</taxon>
        <taxon>Pseudonocardiales</taxon>
        <taxon>Pseudonocardiaceae</taxon>
        <taxon>Amycolatopsis</taxon>
    </lineage>
</organism>
<dbReference type="SUPFAM" id="SSF55874">
    <property type="entry name" value="ATPase domain of HSP90 chaperone/DNA topoisomerase II/histidine kinase"/>
    <property type="match status" value="1"/>
</dbReference>
<dbReference type="PROSITE" id="PS50885">
    <property type="entry name" value="HAMP"/>
    <property type="match status" value="1"/>
</dbReference>
<evidence type="ECO:0000259" key="14">
    <source>
        <dbReference type="PROSITE" id="PS50885"/>
    </source>
</evidence>
<dbReference type="InterPro" id="IPR003661">
    <property type="entry name" value="HisK_dim/P_dom"/>
</dbReference>
<dbReference type="GO" id="GO:0005886">
    <property type="term" value="C:plasma membrane"/>
    <property type="evidence" value="ECO:0007669"/>
    <property type="project" value="UniProtKB-SubCell"/>
</dbReference>
<keyword evidence="4" id="KW-0597">Phosphoprotein</keyword>
<dbReference type="SUPFAM" id="SSF47384">
    <property type="entry name" value="Homodimeric domain of signal transducing histidine kinase"/>
    <property type="match status" value="1"/>
</dbReference>
<keyword evidence="16" id="KW-1185">Reference proteome</keyword>
<feature type="region of interest" description="Disordered" evidence="11">
    <location>
        <begin position="398"/>
        <end position="427"/>
    </location>
</feature>
<feature type="domain" description="Histidine kinase" evidence="13">
    <location>
        <begin position="171"/>
        <end position="396"/>
    </location>
</feature>
<evidence type="ECO:0000256" key="1">
    <source>
        <dbReference type="ARBA" id="ARBA00000085"/>
    </source>
</evidence>
<dbReference type="CDD" id="cd06225">
    <property type="entry name" value="HAMP"/>
    <property type="match status" value="1"/>
</dbReference>
<name>A0A344LJK4_9PSEU</name>
<protein>
    <recommendedName>
        <fullName evidence="3">histidine kinase</fullName>
        <ecNumber evidence="3">2.7.13.3</ecNumber>
    </recommendedName>
</protein>
<evidence type="ECO:0000259" key="13">
    <source>
        <dbReference type="PROSITE" id="PS50109"/>
    </source>
</evidence>
<dbReference type="Pfam" id="PF02518">
    <property type="entry name" value="HATPase_c"/>
    <property type="match status" value="1"/>
</dbReference>
<dbReference type="InterPro" id="IPR003594">
    <property type="entry name" value="HATPase_dom"/>
</dbReference>
<evidence type="ECO:0000256" key="3">
    <source>
        <dbReference type="ARBA" id="ARBA00012438"/>
    </source>
</evidence>
<dbReference type="GO" id="GO:0000155">
    <property type="term" value="F:phosphorelay sensor kinase activity"/>
    <property type="evidence" value="ECO:0007669"/>
    <property type="project" value="InterPro"/>
</dbReference>
<dbReference type="EC" id="2.7.13.3" evidence="3"/>
<keyword evidence="7 15" id="KW-0418">Kinase</keyword>
<dbReference type="SMART" id="SM00387">
    <property type="entry name" value="HATPase_c"/>
    <property type="match status" value="1"/>
</dbReference>
<dbReference type="SUPFAM" id="SSF158472">
    <property type="entry name" value="HAMP domain-like"/>
    <property type="match status" value="1"/>
</dbReference>
<dbReference type="AlphaFoldDB" id="A0A344LJK4"/>
<evidence type="ECO:0000256" key="10">
    <source>
        <dbReference type="ARBA" id="ARBA00023136"/>
    </source>
</evidence>
<dbReference type="InterPro" id="IPR005467">
    <property type="entry name" value="His_kinase_dom"/>
</dbReference>
<dbReference type="Proteomes" id="UP000250434">
    <property type="component" value="Chromosome"/>
</dbReference>
<dbReference type="InterPro" id="IPR003660">
    <property type="entry name" value="HAMP_dom"/>
</dbReference>
<feature type="transmembrane region" description="Helical" evidence="12">
    <location>
        <begin position="89"/>
        <end position="109"/>
    </location>
</feature>
<sequence>MPAWSRTIRFRLAVTYSSVLFGLTALVVAGVYLVLSSTLEAGPLESSPKMAKDDQGNWTVTEGARFDASDMAAVEAAANYKTLGLLRDLSLQAIAVLFVASLLTGWWLAGRALRPVRRITATAREISATDLSRRIDLDGPRDELRELAETIDGMLTRLEAAFQVQRQMVDDASHELRNPLAVIQANVDAVLAADDTTPAARANAVALVTRAMSRMTQLVEDLLSTARRSSPAFVDVEVELAAIGTEAADEFALLAAERNLSLNRQLRAGPVVAGDPHGLRRAVDNLLSNAVRLAPHGSEITISVGSEHGWAWIGVRDQGPGIPADDQELIFDRFFTAARQLTDSLTQPGGSRRAFGQAGLGLAIVRQIVESHDGQVSVHSTVDVGSVFVLWLPDHTADRRTARPPSANPLPLDHGTRADPNGSRRTR</sequence>
<dbReference type="Gene3D" id="3.30.565.10">
    <property type="entry name" value="Histidine kinase-like ATPase, C-terminal domain"/>
    <property type="match status" value="1"/>
</dbReference>
<reference evidence="15 16" key="1">
    <citation type="submission" date="2016-04" db="EMBL/GenBank/DDBJ databases">
        <title>Complete genome sequence and analysis of deep-sea sediment isolate, Amycolatopsis sp. WP1.</title>
        <authorList>
            <person name="Wang H."/>
            <person name="Chen S."/>
            <person name="Wu Q."/>
        </authorList>
    </citation>
    <scope>NUCLEOTIDE SEQUENCE [LARGE SCALE GENOMIC DNA]</scope>
    <source>
        <strain evidence="15 16">WP1</strain>
    </source>
</reference>
<evidence type="ECO:0000256" key="8">
    <source>
        <dbReference type="ARBA" id="ARBA00022989"/>
    </source>
</evidence>
<dbReference type="Gene3D" id="1.10.287.130">
    <property type="match status" value="1"/>
</dbReference>
<dbReference type="CDD" id="cd00082">
    <property type="entry name" value="HisKA"/>
    <property type="match status" value="1"/>
</dbReference>
<dbReference type="PRINTS" id="PR00344">
    <property type="entry name" value="BCTRLSENSOR"/>
</dbReference>
<evidence type="ECO:0000256" key="11">
    <source>
        <dbReference type="SAM" id="MobiDB-lite"/>
    </source>
</evidence>
<dbReference type="Pfam" id="PF00512">
    <property type="entry name" value="HisKA"/>
    <property type="match status" value="1"/>
</dbReference>
<feature type="domain" description="HAMP" evidence="14">
    <location>
        <begin position="110"/>
        <end position="163"/>
    </location>
</feature>
<evidence type="ECO:0000313" key="16">
    <source>
        <dbReference type="Proteomes" id="UP000250434"/>
    </source>
</evidence>
<dbReference type="EMBL" id="CP015163">
    <property type="protein sequence ID" value="AXB48228.1"/>
    <property type="molecule type" value="Genomic_DNA"/>
</dbReference>
<keyword evidence="10 12" id="KW-0472">Membrane</keyword>
<dbReference type="PROSITE" id="PS50109">
    <property type="entry name" value="HIS_KIN"/>
    <property type="match status" value="1"/>
</dbReference>
<evidence type="ECO:0000256" key="7">
    <source>
        <dbReference type="ARBA" id="ARBA00022777"/>
    </source>
</evidence>
<dbReference type="Gene3D" id="6.10.340.10">
    <property type="match status" value="1"/>
</dbReference>